<sequence>MVDDWELDECNLDEALEWAEEKSNGNPFELLVRAGSMDFYRLKGSPADEAGAQEDVILRTNP</sequence>
<dbReference type="RefSeq" id="WP_127843992.1">
    <property type="nucleotide sequence ID" value="NZ_QGDV01000015.1"/>
</dbReference>
<name>A0ABX5LA07_9MICO</name>
<accession>A0ABX5LA07</accession>
<evidence type="ECO:0000313" key="1">
    <source>
        <dbReference type="EMBL" id="PWJ61648.1"/>
    </source>
</evidence>
<protein>
    <submittedName>
        <fullName evidence="1">Uncharacterized protein</fullName>
    </submittedName>
</protein>
<reference evidence="1 2" key="1">
    <citation type="submission" date="2018-03" db="EMBL/GenBank/DDBJ databases">
        <title>Genomic Encyclopedia of Type Strains, Phase III (KMG-III): the genomes of soil and plant-associated and newly described type strains.</title>
        <authorList>
            <person name="Whitman W."/>
        </authorList>
    </citation>
    <scope>NUCLEOTIDE SEQUENCE [LARGE SCALE GENOMIC DNA]</scope>
    <source>
        <strain evidence="1 2">VKM Ac-1602</strain>
    </source>
</reference>
<evidence type="ECO:0000313" key="2">
    <source>
        <dbReference type="Proteomes" id="UP000245674"/>
    </source>
</evidence>
<comment type="caution">
    <text evidence="1">The sequence shown here is derived from an EMBL/GenBank/DDBJ whole genome shotgun (WGS) entry which is preliminary data.</text>
</comment>
<dbReference type="EMBL" id="QGDV01000015">
    <property type="protein sequence ID" value="PWJ61648.1"/>
    <property type="molecule type" value="Genomic_DNA"/>
</dbReference>
<gene>
    <name evidence="1" type="ORF">B0H03_1154</name>
</gene>
<organism evidence="1 2">
    <name type="scientific">Rathayibacter iranicus NCPPB 2253 = VKM Ac-1602</name>
    <dbReference type="NCBI Taxonomy" id="1328868"/>
    <lineage>
        <taxon>Bacteria</taxon>
        <taxon>Bacillati</taxon>
        <taxon>Actinomycetota</taxon>
        <taxon>Actinomycetes</taxon>
        <taxon>Micrococcales</taxon>
        <taxon>Microbacteriaceae</taxon>
        <taxon>Rathayibacter</taxon>
    </lineage>
</organism>
<dbReference type="Proteomes" id="UP000245674">
    <property type="component" value="Unassembled WGS sequence"/>
</dbReference>
<proteinExistence type="predicted"/>
<keyword evidence="2" id="KW-1185">Reference proteome</keyword>